<dbReference type="InterPro" id="IPR013783">
    <property type="entry name" value="Ig-like_fold"/>
</dbReference>
<dbReference type="Pfam" id="PF10462">
    <property type="entry name" value="Peptidase_M66"/>
    <property type="match status" value="1"/>
</dbReference>
<protein>
    <recommendedName>
        <fullName evidence="1">CARDB domain-containing protein</fullName>
    </recommendedName>
</protein>
<dbReference type="Gene3D" id="2.60.40.10">
    <property type="entry name" value="Immunoglobulins"/>
    <property type="match status" value="1"/>
</dbReference>
<accession>D7BBQ4</accession>
<dbReference type="STRING" id="526227.Mesil_2669"/>
<dbReference type="AlphaFoldDB" id="D7BBQ4"/>
<reference evidence="2 3" key="1">
    <citation type="journal article" date="2010" name="Stand. Genomic Sci.">
        <title>Complete genome sequence of Meiothermus silvanus type strain (VI-R2).</title>
        <authorList>
            <person name="Sikorski J."/>
            <person name="Tindall B.J."/>
            <person name="Lowry S."/>
            <person name="Lucas S."/>
            <person name="Nolan M."/>
            <person name="Copeland A."/>
            <person name="Glavina Del Rio T."/>
            <person name="Tice H."/>
            <person name="Cheng J.F."/>
            <person name="Han C."/>
            <person name="Pitluck S."/>
            <person name="Liolios K."/>
            <person name="Ivanova N."/>
            <person name="Mavromatis K."/>
            <person name="Mikhailova N."/>
            <person name="Pati A."/>
            <person name="Goodwin L."/>
            <person name="Chen A."/>
            <person name="Palaniappan K."/>
            <person name="Land M."/>
            <person name="Hauser L."/>
            <person name="Chang Y.J."/>
            <person name="Jeffries C.D."/>
            <person name="Rohde M."/>
            <person name="Goker M."/>
            <person name="Woyke T."/>
            <person name="Bristow J."/>
            <person name="Eisen J.A."/>
            <person name="Markowitz V."/>
            <person name="Hugenholtz P."/>
            <person name="Kyrpides N.C."/>
            <person name="Klenk H.P."/>
            <person name="Lapidus A."/>
        </authorList>
    </citation>
    <scope>NUCLEOTIDE SEQUENCE [LARGE SCALE GENOMIC DNA]</scope>
    <source>
        <strain evidence="3">ATCC 700542 / DSM 9946 / VI-R2</strain>
    </source>
</reference>
<feature type="domain" description="CARDB" evidence="1">
    <location>
        <begin position="38"/>
        <end position="112"/>
    </location>
</feature>
<dbReference type="InterPro" id="IPR011635">
    <property type="entry name" value="CARDB"/>
</dbReference>
<organism evidence="2 3">
    <name type="scientific">Allomeiothermus silvanus (strain ATCC 700542 / DSM 9946 / NBRC 106475 / NCIMB 13440 / VI-R2)</name>
    <name type="common">Thermus silvanus</name>
    <dbReference type="NCBI Taxonomy" id="526227"/>
    <lineage>
        <taxon>Bacteria</taxon>
        <taxon>Thermotogati</taxon>
        <taxon>Deinococcota</taxon>
        <taxon>Deinococci</taxon>
        <taxon>Thermales</taxon>
        <taxon>Thermaceae</taxon>
        <taxon>Allomeiothermus</taxon>
    </lineage>
</organism>
<evidence type="ECO:0000313" key="2">
    <source>
        <dbReference type="EMBL" id="ADH64516.1"/>
    </source>
</evidence>
<name>D7BBQ4_ALLS1</name>
<dbReference type="EMBL" id="CP002042">
    <property type="protein sequence ID" value="ADH64516.1"/>
    <property type="molecule type" value="Genomic_DNA"/>
</dbReference>
<dbReference type="KEGG" id="msv:Mesil_2669"/>
<dbReference type="SUPFAM" id="SSF55486">
    <property type="entry name" value="Metalloproteases ('zincins'), catalytic domain"/>
    <property type="match status" value="1"/>
</dbReference>
<evidence type="ECO:0000259" key="1">
    <source>
        <dbReference type="Pfam" id="PF07705"/>
    </source>
</evidence>
<gene>
    <name evidence="2" type="ordered locus">Mesil_2669</name>
</gene>
<proteinExistence type="predicted"/>
<keyword evidence="3" id="KW-1185">Reference proteome</keyword>
<evidence type="ECO:0000313" key="3">
    <source>
        <dbReference type="Proteomes" id="UP000001916"/>
    </source>
</evidence>
<sequence length="358" mass="38491">MLSRVEWGQTVVKEDLRLVAGKPALLRAYVLGDKAGLSVKVRASVYLNSQFQQDLDLAGPATLPPSENVSDLSQSFRATLPASLVQPGLELRLQADPDNQIAETDETNNLRTVTPTVGKDTTLYLTLVPVIQGGIQPPTPDLGTLKQGLVDIWPLKAVDIQMRTAYSTNTTGWGQLLNEITALRAADKSGRYYYGYLNLNGGIAWLGLPVGVGNPSSGVMAHELGHNFNLSHAPCGNASNPDPNYPYAGGGIGSWGYSLSKGSLVDPADSKIKDVMGYCGFGWVSDYMYQKAQTFLETSPPQAQTEPQLQNVLLVSGRVTAQGVVLDPPTPMQAPLSLPKPGPYTLRLQTEKGMREIP</sequence>
<dbReference type="Proteomes" id="UP000001916">
    <property type="component" value="Chromosome"/>
</dbReference>
<dbReference type="eggNOG" id="COG1572">
    <property type="taxonomic scope" value="Bacteria"/>
</dbReference>
<dbReference type="Pfam" id="PF07705">
    <property type="entry name" value="CARDB"/>
    <property type="match status" value="1"/>
</dbReference>
<dbReference type="HOGENOM" id="CLU_773403_0_0_0"/>